<protein>
    <submittedName>
        <fullName evidence="2">Uncharacterized protein</fullName>
    </submittedName>
</protein>
<sequence>MSLSAVTQSRFLETSRRYLLSGAIGGAIGGAITGALMVATPLGDTMAASEGWALRAPAEETATVTEAVARAFDAMSGGLMARL</sequence>
<accession>A0A4Q7S618</accession>
<keyword evidence="1" id="KW-0812">Transmembrane</keyword>
<dbReference type="Proteomes" id="UP000291078">
    <property type="component" value="Unassembled WGS sequence"/>
</dbReference>
<keyword evidence="1" id="KW-0472">Membrane</keyword>
<reference evidence="2 3" key="1">
    <citation type="journal article" date="2015" name="Stand. Genomic Sci.">
        <title>Genomic Encyclopedia of Bacterial and Archaeal Type Strains, Phase III: the genomes of soil and plant-associated and newly described type strains.</title>
        <authorList>
            <person name="Whitman W.B."/>
            <person name="Woyke T."/>
            <person name="Klenk H.P."/>
            <person name="Zhou Y."/>
            <person name="Lilburn T.G."/>
            <person name="Beck B.J."/>
            <person name="De Vos P."/>
            <person name="Vandamme P."/>
            <person name="Eisen J.A."/>
            <person name="Garrity G."/>
            <person name="Hugenholtz P."/>
            <person name="Kyrpides N.C."/>
        </authorList>
    </citation>
    <scope>NUCLEOTIDE SEQUENCE [LARGE SCALE GENOMIC DNA]</scope>
    <source>
        <strain evidence="2 3">ASC-9842</strain>
    </source>
</reference>
<dbReference type="RefSeq" id="WP_130389785.1">
    <property type="nucleotide sequence ID" value="NZ_SGXM01000001.1"/>
</dbReference>
<proteinExistence type="predicted"/>
<dbReference type="AlphaFoldDB" id="A0A4Q7S618"/>
<keyword evidence="3" id="KW-1185">Reference proteome</keyword>
<dbReference type="EMBL" id="SGXM01000001">
    <property type="protein sequence ID" value="RZT41775.1"/>
    <property type="molecule type" value="Genomic_DNA"/>
</dbReference>
<gene>
    <name evidence="2" type="ORF">EV147_0779</name>
</gene>
<evidence type="ECO:0000313" key="3">
    <source>
        <dbReference type="Proteomes" id="UP000291078"/>
    </source>
</evidence>
<evidence type="ECO:0000256" key="1">
    <source>
        <dbReference type="SAM" id="Phobius"/>
    </source>
</evidence>
<organism evidence="2 3">
    <name type="scientific">Cupriavidus agavae</name>
    <dbReference type="NCBI Taxonomy" id="1001822"/>
    <lineage>
        <taxon>Bacteria</taxon>
        <taxon>Pseudomonadati</taxon>
        <taxon>Pseudomonadota</taxon>
        <taxon>Betaproteobacteria</taxon>
        <taxon>Burkholderiales</taxon>
        <taxon>Burkholderiaceae</taxon>
        <taxon>Cupriavidus</taxon>
    </lineage>
</organism>
<feature type="transmembrane region" description="Helical" evidence="1">
    <location>
        <begin position="18"/>
        <end position="39"/>
    </location>
</feature>
<keyword evidence="1" id="KW-1133">Transmembrane helix</keyword>
<name>A0A4Q7S618_9BURK</name>
<evidence type="ECO:0000313" key="2">
    <source>
        <dbReference type="EMBL" id="RZT41775.1"/>
    </source>
</evidence>
<comment type="caution">
    <text evidence="2">The sequence shown here is derived from an EMBL/GenBank/DDBJ whole genome shotgun (WGS) entry which is preliminary data.</text>
</comment>